<keyword evidence="3" id="KW-1185">Reference proteome</keyword>
<dbReference type="AlphaFoldDB" id="A0AA86NL14"/>
<reference evidence="2 3" key="2">
    <citation type="submission" date="2024-07" db="EMBL/GenBank/DDBJ databases">
        <authorList>
            <person name="Akdeniz Z."/>
        </authorList>
    </citation>
    <scope>NUCLEOTIDE SEQUENCE [LARGE SCALE GENOMIC DNA]</scope>
</reference>
<reference evidence="1" key="1">
    <citation type="submission" date="2023-06" db="EMBL/GenBank/DDBJ databases">
        <authorList>
            <person name="Kurt Z."/>
        </authorList>
    </citation>
    <scope>NUCLEOTIDE SEQUENCE</scope>
</reference>
<name>A0AA86NL14_9EUKA</name>
<accession>A0AA86NL14</accession>
<dbReference type="EMBL" id="CAXDID020000737">
    <property type="protein sequence ID" value="CAL6112328.1"/>
    <property type="molecule type" value="Genomic_DNA"/>
</dbReference>
<evidence type="ECO:0000313" key="3">
    <source>
        <dbReference type="Proteomes" id="UP001642409"/>
    </source>
</evidence>
<evidence type="ECO:0000313" key="2">
    <source>
        <dbReference type="EMBL" id="CAL6112328.1"/>
    </source>
</evidence>
<evidence type="ECO:0000313" key="1">
    <source>
        <dbReference type="EMBL" id="CAI9921030.1"/>
    </source>
</evidence>
<sequence length="106" mass="11571">MIDSFGCVSRSSARLRKVKSPGSKCLAEVQDPCGQGHAINEPSGFVSALAYLETQMLQCRWTPVQIGLHETAALRPWMLVPELLIALAAEVRLTYIGVSKTNDLTK</sequence>
<comment type="caution">
    <text evidence="1">The sequence shown here is derived from an EMBL/GenBank/DDBJ whole genome shotgun (WGS) entry which is preliminary data.</text>
</comment>
<dbReference type="Proteomes" id="UP001642409">
    <property type="component" value="Unassembled WGS sequence"/>
</dbReference>
<protein>
    <submittedName>
        <fullName evidence="2">Hypothetical_protein</fullName>
    </submittedName>
</protein>
<proteinExistence type="predicted"/>
<dbReference type="EMBL" id="CATOUU010000210">
    <property type="protein sequence ID" value="CAI9921030.1"/>
    <property type="molecule type" value="Genomic_DNA"/>
</dbReference>
<organism evidence="1">
    <name type="scientific">Hexamita inflata</name>
    <dbReference type="NCBI Taxonomy" id="28002"/>
    <lineage>
        <taxon>Eukaryota</taxon>
        <taxon>Metamonada</taxon>
        <taxon>Diplomonadida</taxon>
        <taxon>Hexamitidae</taxon>
        <taxon>Hexamitinae</taxon>
        <taxon>Hexamita</taxon>
    </lineage>
</organism>
<gene>
    <name evidence="2" type="ORF">HINF_LOCUS76986</name>
    <name evidence="1" type="ORF">HINF_LOCUS8675</name>
</gene>